<dbReference type="InterPro" id="IPR050168">
    <property type="entry name" value="AAA_ATPase_domain"/>
</dbReference>
<dbReference type="GO" id="GO:0005524">
    <property type="term" value="F:ATP binding"/>
    <property type="evidence" value="ECO:0007669"/>
    <property type="project" value="UniProtKB-KW"/>
</dbReference>
<dbReference type="SUPFAM" id="SSF52540">
    <property type="entry name" value="P-loop containing nucleoside triphosphate hydrolases"/>
    <property type="match status" value="2"/>
</dbReference>
<dbReference type="STRING" id="166423.A0A0N0U6A7"/>
<evidence type="ECO:0000256" key="2">
    <source>
        <dbReference type="ARBA" id="ARBA00022741"/>
    </source>
</evidence>
<dbReference type="OrthoDB" id="8173462at2759"/>
<dbReference type="SUPFAM" id="SSF50692">
    <property type="entry name" value="ADC-like"/>
    <property type="match status" value="1"/>
</dbReference>
<keyword evidence="2" id="KW-0547">Nucleotide-binding</keyword>
<dbReference type="InterPro" id="IPR003593">
    <property type="entry name" value="AAA+_ATPase"/>
</dbReference>
<gene>
    <name evidence="5" type="ORF">WN51_12159</name>
</gene>
<dbReference type="Gene3D" id="3.40.50.300">
    <property type="entry name" value="P-loop containing nucleotide triphosphate hydrolases"/>
    <property type="match status" value="2"/>
</dbReference>
<sequence>MQSERFVVKYISVNNCFAYLPDTWLRKLETKENVIQIIHKDKTYYMSCNVRPNLNETLCLGTIFARSLNIKEDDEVFVSFVRDVPVLGKIDVAPLTMSDREILVESLEPLTKYGKLEQLSEIHVSDTVANKKSSESNENPEQSGVMNNLISAFKKLLPTVNDRNSQIDQATRNYELLQSFRDRKITTVYRVHPMPSVNADEGNEFDEIARCPYHVFISRNQAPEFPGSSDSAICRIKKIPEDKQHVNVTSTNFLTKDESPVPKLSTELIVKVFILEDFLEKFSALDRNHFNVDFRHKSMYVSDSLRISLSLKVGAKVSLCLIDMPETSELSSIELFSWRNSVIIEDFKNYVKTRSFYKELLINTCAAIVLDNGNCCIVKISPEDCKFAMITQDSLNDVKIHVRNVKETSQLRISKHFDQECLSMLGTTSTRHLSKILSECELALDLSLGLKTQLPFEYEPENILISGVVGSGKTTVCKILVEKLQKPPYFVHTHMVDCRSLKGKKAETLQNIIVTALTECIYYQPSILFLDDLESITSASMNDEENTPDAINAARITDMLINTVMQYQECYRVSVIATCVSVSRIGQKLRPARGCHFFRTILSIPNLEKVDRIDILQLMLGDKLYVPGDVNWDYYGNKTEGWMVQDLVDMAEKAAFAAWKRHGTSMPPVKVDEKDVAIALKNCTPISLQDVQLYRGESHVWSGIGGLAEVKRSLVEILQWPLKYPEIFKNAPIKLQNGVLLYGMPGTGKTMLAKAIANECGVNLISVKGPELLSKYIGVSEESVRNVFERALRAKPCVLFFDEFDSLAPRRGHDSTGVTDRVVNQLLTQMDGVEDREGVAVVAASSRPDLLDPALLRPGRLDKALYCPLPDEADREEILIALCKTQNIDTMELDLKELATLSSGFTGADLNAVVTQARLAAFEDAVANASLRQIWEERQFRGRYIEKSESYFGMNVGAACYFSLVNQHPTYDPPNPPYVDMSVVPRLLSGNVCTLLSNSLLCNPGKQNNLKLKQHETTEQKDVQGDIAWHPFCCWKIGDPEVGMESKGTSSPEKFSTVARKGVKWGGGKGELGRRLLAGQRSLGASPLVCAEVLLARLWEVLSGKNVLVAEALYRQRLPLP</sequence>
<evidence type="ECO:0000256" key="3">
    <source>
        <dbReference type="ARBA" id="ARBA00022840"/>
    </source>
</evidence>
<evidence type="ECO:0000313" key="6">
    <source>
        <dbReference type="Proteomes" id="UP000053105"/>
    </source>
</evidence>
<name>A0A0N0U6A7_9HYME</name>
<dbReference type="EMBL" id="KQ435748">
    <property type="protein sequence ID" value="KOX76478.1"/>
    <property type="molecule type" value="Genomic_DNA"/>
</dbReference>
<dbReference type="GO" id="GO:0005778">
    <property type="term" value="C:peroxisomal membrane"/>
    <property type="evidence" value="ECO:0007669"/>
    <property type="project" value="TreeGrafter"/>
</dbReference>
<dbReference type="CDD" id="cd00009">
    <property type="entry name" value="AAA"/>
    <property type="match status" value="1"/>
</dbReference>
<dbReference type="GO" id="GO:0005829">
    <property type="term" value="C:cytosol"/>
    <property type="evidence" value="ECO:0007669"/>
    <property type="project" value="TreeGrafter"/>
</dbReference>
<keyword evidence="3" id="KW-0067">ATP-binding</keyword>
<dbReference type="InterPro" id="IPR041569">
    <property type="entry name" value="AAA_lid_3"/>
</dbReference>
<dbReference type="PANTHER" id="PTHR23077">
    <property type="entry name" value="AAA-FAMILY ATPASE"/>
    <property type="match status" value="1"/>
</dbReference>
<dbReference type="PANTHER" id="PTHR23077:SF12">
    <property type="entry name" value="PEROXISOMAL ATPASE PEX1"/>
    <property type="match status" value="1"/>
</dbReference>
<dbReference type="Proteomes" id="UP000053105">
    <property type="component" value="Unassembled WGS sequence"/>
</dbReference>
<keyword evidence="6" id="KW-1185">Reference proteome</keyword>
<protein>
    <submittedName>
        <fullName evidence="5">Peroxisome biogenesis factor 1</fullName>
    </submittedName>
</protein>
<dbReference type="PROSITE" id="PS00674">
    <property type="entry name" value="AAA"/>
    <property type="match status" value="1"/>
</dbReference>
<dbReference type="InterPro" id="IPR009010">
    <property type="entry name" value="Asp_de-COase-like_dom_sf"/>
</dbReference>
<dbReference type="Pfam" id="PF00004">
    <property type="entry name" value="AAA"/>
    <property type="match status" value="2"/>
</dbReference>
<dbReference type="SMART" id="SM00382">
    <property type="entry name" value="AAA"/>
    <property type="match status" value="2"/>
</dbReference>
<dbReference type="InterPro" id="IPR027417">
    <property type="entry name" value="P-loop_NTPase"/>
</dbReference>
<dbReference type="InterPro" id="IPR003960">
    <property type="entry name" value="ATPase_AAA_CS"/>
</dbReference>
<dbReference type="GO" id="GO:0016887">
    <property type="term" value="F:ATP hydrolysis activity"/>
    <property type="evidence" value="ECO:0007669"/>
    <property type="project" value="InterPro"/>
</dbReference>
<proteinExistence type="inferred from homology"/>
<dbReference type="AlphaFoldDB" id="A0A0N0U6A7"/>
<evidence type="ECO:0000259" key="4">
    <source>
        <dbReference type="SMART" id="SM00382"/>
    </source>
</evidence>
<reference evidence="5 6" key="1">
    <citation type="submission" date="2015-07" db="EMBL/GenBank/DDBJ databases">
        <title>The genome of Melipona quadrifasciata.</title>
        <authorList>
            <person name="Pan H."/>
            <person name="Kapheim K."/>
        </authorList>
    </citation>
    <scope>NUCLEOTIDE SEQUENCE [LARGE SCALE GENOMIC DNA]</scope>
    <source>
        <strain evidence="5">0111107301</strain>
        <tissue evidence="5">Whole body</tissue>
    </source>
</reference>
<dbReference type="FunFam" id="3.40.50.300:FF:000149">
    <property type="entry name" value="Nuclear valosin-containing protein-like"/>
    <property type="match status" value="1"/>
</dbReference>
<comment type="similarity">
    <text evidence="1">Belongs to the AAA ATPase family.</text>
</comment>
<feature type="domain" description="AAA+ ATPase" evidence="4">
    <location>
        <begin position="459"/>
        <end position="608"/>
    </location>
</feature>
<evidence type="ECO:0000313" key="5">
    <source>
        <dbReference type="EMBL" id="KOX76478.1"/>
    </source>
</evidence>
<dbReference type="InterPro" id="IPR003959">
    <property type="entry name" value="ATPase_AAA_core"/>
</dbReference>
<evidence type="ECO:0000256" key="1">
    <source>
        <dbReference type="ARBA" id="ARBA00006914"/>
    </source>
</evidence>
<dbReference type="Gene3D" id="1.10.8.60">
    <property type="match status" value="2"/>
</dbReference>
<accession>A0A0N0U6A7</accession>
<organism evidence="5 6">
    <name type="scientific">Melipona quadrifasciata</name>
    <dbReference type="NCBI Taxonomy" id="166423"/>
    <lineage>
        <taxon>Eukaryota</taxon>
        <taxon>Metazoa</taxon>
        <taxon>Ecdysozoa</taxon>
        <taxon>Arthropoda</taxon>
        <taxon>Hexapoda</taxon>
        <taxon>Insecta</taxon>
        <taxon>Pterygota</taxon>
        <taxon>Neoptera</taxon>
        <taxon>Endopterygota</taxon>
        <taxon>Hymenoptera</taxon>
        <taxon>Apocrita</taxon>
        <taxon>Aculeata</taxon>
        <taxon>Apoidea</taxon>
        <taxon>Anthophila</taxon>
        <taxon>Apidae</taxon>
        <taxon>Melipona</taxon>
    </lineage>
</organism>
<feature type="domain" description="AAA+ ATPase" evidence="4">
    <location>
        <begin position="735"/>
        <end position="871"/>
    </location>
</feature>
<dbReference type="Pfam" id="PF17862">
    <property type="entry name" value="AAA_lid_3"/>
    <property type="match status" value="1"/>
</dbReference>
<dbReference type="GO" id="GO:0016558">
    <property type="term" value="P:protein import into peroxisome matrix"/>
    <property type="evidence" value="ECO:0007669"/>
    <property type="project" value="TreeGrafter"/>
</dbReference>